<name>A0ABT7I9A6_9GAMM</name>
<dbReference type="Pfam" id="PF08907">
    <property type="entry name" value="DUF1853"/>
    <property type="match status" value="1"/>
</dbReference>
<keyword evidence="2" id="KW-1185">Reference proteome</keyword>
<dbReference type="EMBL" id="JASSVS010000002">
    <property type="protein sequence ID" value="MDL0430290.1"/>
    <property type="molecule type" value="Genomic_DNA"/>
</dbReference>
<accession>A0ABT7I9A6</accession>
<comment type="caution">
    <text evidence="1">The sequence shown here is derived from an EMBL/GenBank/DDBJ whole genome shotgun (WGS) entry which is preliminary data.</text>
</comment>
<proteinExistence type="predicted"/>
<evidence type="ECO:0000313" key="1">
    <source>
        <dbReference type="EMBL" id="MDL0430290.1"/>
    </source>
</evidence>
<organism evidence="1 2">
    <name type="scientific">Marinobacter azerbaijanicus</name>
    <dbReference type="NCBI Taxonomy" id="3050455"/>
    <lineage>
        <taxon>Bacteria</taxon>
        <taxon>Pseudomonadati</taxon>
        <taxon>Pseudomonadota</taxon>
        <taxon>Gammaproteobacteria</taxon>
        <taxon>Pseudomonadales</taxon>
        <taxon>Marinobacteraceae</taxon>
        <taxon>Marinobacter</taxon>
    </lineage>
</organism>
<dbReference type="Proteomes" id="UP001227964">
    <property type="component" value="Unassembled WGS sequence"/>
</dbReference>
<dbReference type="InterPro" id="IPR015003">
    <property type="entry name" value="DUF1853"/>
</dbReference>
<protein>
    <submittedName>
        <fullName evidence="1">DUF1853 family protein</fullName>
    </submittedName>
</protein>
<evidence type="ECO:0000313" key="2">
    <source>
        <dbReference type="Proteomes" id="UP001227964"/>
    </source>
</evidence>
<sequence length="307" mass="35316">MSQRSESTVHLQYRVPAVRHLAWMCHAPQLISSAMGFAPENHLPQDTEQRLKAWDSAPHRGPAVLTEEPAPRLGHYFERLYECLIQDLLGWEILLKNQPVRNNGITLGELDFVVRNPADNVVEHHEIAVKFYLGHLDAGRDIPLWYGPNSRDRLDIKTQRLISHQSQMSERPEALTLLESLGIETPTRPRIFMPGYLFYPLGETVSPPTGIPPDHLRGDWLYVDELDQMMDNTRRWIPLIKPHWLGPWCQEEAPDYQETEAALEVVRSAGIPRLFAVLERSPADGYWWETSRLFVVPAAWPEQSRKG</sequence>
<dbReference type="RefSeq" id="WP_285388997.1">
    <property type="nucleotide sequence ID" value="NZ_JASSVS010000002.1"/>
</dbReference>
<gene>
    <name evidence="1" type="ORF">QPM17_04090</name>
</gene>
<reference evidence="1 2" key="1">
    <citation type="submission" date="2023-06" db="EMBL/GenBank/DDBJ databases">
        <title>Marinobacter azerbaijanicus a moderately halophilic, isolated from Urmia Lake in Azerbaijan region of Iran.</title>
        <authorList>
            <person name="Sanchez-Porro C."/>
            <person name="Aghdam E.M."/>
            <person name="Saheb S.M."/>
            <person name="Tarhriz V."/>
            <person name="Kazemi E."/>
            <person name="Ammozegar M.A."/>
            <person name="Ventosa A."/>
            <person name="Hejazi M.S."/>
        </authorList>
    </citation>
    <scope>NUCLEOTIDE SEQUENCE [LARGE SCALE GENOMIC DNA]</scope>
    <source>
        <strain evidence="1 2">TBZ242</strain>
    </source>
</reference>